<dbReference type="SUPFAM" id="SSF48452">
    <property type="entry name" value="TPR-like"/>
    <property type="match status" value="1"/>
</dbReference>
<feature type="repeat" description="TPR" evidence="3">
    <location>
        <begin position="246"/>
        <end position="279"/>
    </location>
</feature>
<feature type="repeat" description="TPR" evidence="3">
    <location>
        <begin position="69"/>
        <end position="102"/>
    </location>
</feature>
<dbReference type="SUPFAM" id="SSF53756">
    <property type="entry name" value="UDP-Glycosyltransferase/glycogen phosphorylase"/>
    <property type="match status" value="1"/>
</dbReference>
<organism evidence="4 5">
    <name type="scientific">Niveispirillum lacus</name>
    <dbReference type="NCBI Taxonomy" id="1981099"/>
    <lineage>
        <taxon>Bacteria</taxon>
        <taxon>Pseudomonadati</taxon>
        <taxon>Pseudomonadota</taxon>
        <taxon>Alphaproteobacteria</taxon>
        <taxon>Rhodospirillales</taxon>
        <taxon>Azospirillaceae</taxon>
        <taxon>Niveispirillum</taxon>
    </lineage>
</organism>
<dbReference type="Pfam" id="PF14559">
    <property type="entry name" value="TPR_19"/>
    <property type="match status" value="1"/>
</dbReference>
<dbReference type="SMART" id="SM00028">
    <property type="entry name" value="TPR"/>
    <property type="match status" value="6"/>
</dbReference>
<dbReference type="InterPro" id="IPR051012">
    <property type="entry name" value="CellSynth/LPSAsmb/PSIAsmb"/>
</dbReference>
<name>A0A255Z6L7_9PROT</name>
<dbReference type="Pfam" id="PF13181">
    <property type="entry name" value="TPR_8"/>
    <property type="match status" value="1"/>
</dbReference>
<dbReference type="InterPro" id="IPR011990">
    <property type="entry name" value="TPR-like_helical_dom_sf"/>
</dbReference>
<dbReference type="PROSITE" id="PS50005">
    <property type="entry name" value="TPR"/>
    <property type="match status" value="3"/>
</dbReference>
<evidence type="ECO:0000313" key="5">
    <source>
        <dbReference type="Proteomes" id="UP000216998"/>
    </source>
</evidence>
<keyword evidence="5" id="KW-1185">Reference proteome</keyword>
<reference evidence="4 5" key="1">
    <citation type="submission" date="2017-07" db="EMBL/GenBank/DDBJ databases">
        <title>Niveispirillum cyanobacteriorum sp. nov., isolated from cyanobacterial aggregates in a eutrophic lake.</title>
        <authorList>
            <person name="Cai H."/>
        </authorList>
    </citation>
    <scope>NUCLEOTIDE SEQUENCE [LARGE SCALE GENOMIC DNA]</scope>
    <source>
        <strain evidence="5">TH1-14</strain>
    </source>
</reference>
<evidence type="ECO:0000256" key="2">
    <source>
        <dbReference type="ARBA" id="ARBA00022803"/>
    </source>
</evidence>
<dbReference type="OrthoDB" id="9778733at2"/>
<dbReference type="Proteomes" id="UP000216998">
    <property type="component" value="Unassembled WGS sequence"/>
</dbReference>
<dbReference type="Gene3D" id="3.40.50.2000">
    <property type="entry name" value="Glycogen Phosphorylase B"/>
    <property type="match status" value="1"/>
</dbReference>
<dbReference type="RefSeq" id="WP_094453306.1">
    <property type="nucleotide sequence ID" value="NZ_NOXU01000017.1"/>
</dbReference>
<feature type="repeat" description="TPR" evidence="3">
    <location>
        <begin position="212"/>
        <end position="245"/>
    </location>
</feature>
<evidence type="ECO:0000313" key="4">
    <source>
        <dbReference type="EMBL" id="OYQ37187.1"/>
    </source>
</evidence>
<proteinExistence type="predicted"/>
<evidence type="ECO:0000256" key="3">
    <source>
        <dbReference type="PROSITE-ProRule" id="PRU00339"/>
    </source>
</evidence>
<dbReference type="Pfam" id="PF00515">
    <property type="entry name" value="TPR_1"/>
    <property type="match status" value="1"/>
</dbReference>
<dbReference type="InterPro" id="IPR002201">
    <property type="entry name" value="Glyco_trans_9"/>
</dbReference>
<dbReference type="EMBL" id="NOXU01000017">
    <property type="protein sequence ID" value="OYQ37187.1"/>
    <property type="molecule type" value="Genomic_DNA"/>
</dbReference>
<dbReference type="GO" id="GO:0016757">
    <property type="term" value="F:glycosyltransferase activity"/>
    <property type="evidence" value="ECO:0007669"/>
    <property type="project" value="InterPro"/>
</dbReference>
<dbReference type="InterPro" id="IPR019734">
    <property type="entry name" value="TPR_rpt"/>
</dbReference>
<dbReference type="PANTHER" id="PTHR45586:SF1">
    <property type="entry name" value="LIPOPOLYSACCHARIDE ASSEMBLY PROTEIN B"/>
    <property type="match status" value="1"/>
</dbReference>
<protein>
    <submittedName>
        <fullName evidence="4">Uncharacterized protein</fullName>
    </submittedName>
</protein>
<sequence length="601" mass="65160">MLPTLQTARSLLMDGQDEAALDMLESLARSGAATPDALFLLGAQLRQAGRTAEAIPFLEQVFRERPDMTNSLAELGYCLAEVGRKEEALEVLREVVRRVPGHSCSQRLGQLLAGKGIYLVDKGDDLQGVPLLQEAMAALGPSPDLAAALAMGRHRLGDNHGALSLLQDALSLWPDHPACLVNLSSVLDSLSRHVEAEAACRRVLDHLVPDLPQAHCNLGAALRGQGRLEEAEAAFRRAHELDPTLVPVLANLGTVMSSLGRLEDSAVWYRKAIDLAPDDMVLTFLIACDRLKAGDWAEGWARYELRNRHPANKVNWTLSKDLPRWEGGDPAGLRILLEEEQGYGDRLQFFRFARLLADRGATVGIATLPGLHRLFRQSDPRILLVDRDTAPSAADWDFGMPLMSLPHRFGTRVDTVPGAPYLTAEPGQAAAWAERLAGLTGLRVGLVWAGDSRPHDPSANGIDRRRSMSLAQFAPLAAIPGVHLISLQKGEPAAQVADAPFPLLDWTGELDDFADTAALAVNLDMVVSVDTAPAHLAAALGVPVLLLSRFDGCWRWLHGRDDTPWYPTMRLFRQQSWGDWSAPLAGVTAAVAAAADAKSRA</sequence>
<dbReference type="Pfam" id="PF13432">
    <property type="entry name" value="TPR_16"/>
    <property type="match status" value="1"/>
</dbReference>
<dbReference type="Pfam" id="PF01075">
    <property type="entry name" value="Glyco_transf_9"/>
    <property type="match status" value="1"/>
</dbReference>
<keyword evidence="2 3" id="KW-0802">TPR repeat</keyword>
<evidence type="ECO:0000256" key="1">
    <source>
        <dbReference type="ARBA" id="ARBA00022737"/>
    </source>
</evidence>
<dbReference type="PANTHER" id="PTHR45586">
    <property type="entry name" value="TPR REPEAT-CONTAINING PROTEIN PA4667"/>
    <property type="match status" value="1"/>
</dbReference>
<dbReference type="AlphaFoldDB" id="A0A255Z6L7"/>
<accession>A0A255Z6L7</accession>
<gene>
    <name evidence="4" type="ORF">CHU95_02235</name>
</gene>
<dbReference type="Gene3D" id="1.25.40.10">
    <property type="entry name" value="Tetratricopeptide repeat domain"/>
    <property type="match status" value="1"/>
</dbReference>
<keyword evidence="1" id="KW-0677">Repeat</keyword>
<comment type="caution">
    <text evidence="4">The sequence shown here is derived from an EMBL/GenBank/DDBJ whole genome shotgun (WGS) entry which is preliminary data.</text>
</comment>